<dbReference type="GO" id="GO:0005634">
    <property type="term" value="C:nucleus"/>
    <property type="evidence" value="ECO:0007669"/>
    <property type="project" value="InterPro"/>
</dbReference>
<dbReference type="EMBL" id="VYZE01003780">
    <property type="protein sequence ID" value="NWU73554.1"/>
    <property type="molecule type" value="Genomic_DNA"/>
</dbReference>
<evidence type="ECO:0000313" key="2">
    <source>
        <dbReference type="EMBL" id="NWU73554.1"/>
    </source>
</evidence>
<dbReference type="InterPro" id="IPR003889">
    <property type="entry name" value="FYrich_C"/>
</dbReference>
<comment type="caution">
    <text evidence="2">The sequence shown here is derived from an EMBL/GenBank/DDBJ whole genome shotgun (WGS) entry which is preliminary data.</text>
</comment>
<feature type="compositionally biased region" description="Basic and acidic residues" evidence="1">
    <location>
        <begin position="28"/>
        <end position="48"/>
    </location>
</feature>
<feature type="non-terminal residue" evidence="2">
    <location>
        <position position="225"/>
    </location>
</feature>
<dbReference type="Pfam" id="PF05965">
    <property type="entry name" value="FYRC"/>
    <property type="match status" value="1"/>
</dbReference>
<name>A0A7K5Z783_9AVES</name>
<feature type="region of interest" description="Disordered" evidence="1">
    <location>
        <begin position="178"/>
        <end position="197"/>
    </location>
</feature>
<feature type="non-terminal residue" evidence="2">
    <location>
        <position position="1"/>
    </location>
</feature>
<dbReference type="OrthoDB" id="285793at2759"/>
<dbReference type="Proteomes" id="UP000522270">
    <property type="component" value="Unassembled WGS sequence"/>
</dbReference>
<sequence length="225" mass="23087">TGSRTLGSRSTGSRDGASDGAWSTASRDWPRDDDSRSTAPRDDPRDDPTPNGANPDLPPAAILEPPEDPSSPTAPPAAILSPAPRRRGAAVTLPLTLGPLTVHSLGVAGAAAGLPVGFRSSRLLAAGGRCRAGRRRRFVCRVAAGPRCEVEDDTGRVLAAGATPDVCHARLLRALGEAGGRPRGTVTSPPPGAGDEFFGLSHPAVRRLLCGDAGAFVPPEDDDDD</sequence>
<keyword evidence="3" id="KW-1185">Reference proteome</keyword>
<feature type="region of interest" description="Disordered" evidence="1">
    <location>
        <begin position="1"/>
        <end position="85"/>
    </location>
</feature>
<reference evidence="2 3" key="1">
    <citation type="submission" date="2019-09" db="EMBL/GenBank/DDBJ databases">
        <title>Bird 10,000 Genomes (B10K) Project - Family phase.</title>
        <authorList>
            <person name="Zhang G."/>
        </authorList>
    </citation>
    <scope>NUCLEOTIDE SEQUENCE [LARGE SCALE GENOMIC DNA]</scope>
    <source>
        <strain evidence="2">B10K-DU-027-49</strain>
        <tissue evidence="2">Muscle</tissue>
    </source>
</reference>
<dbReference type="Gene3D" id="3.30.160.360">
    <property type="match status" value="1"/>
</dbReference>
<evidence type="ECO:0000256" key="1">
    <source>
        <dbReference type="SAM" id="MobiDB-lite"/>
    </source>
</evidence>
<evidence type="ECO:0000313" key="3">
    <source>
        <dbReference type="Proteomes" id="UP000522270"/>
    </source>
</evidence>
<accession>A0A7K5Z783</accession>
<gene>
    <name evidence="2" type="primary">Tbrg1</name>
    <name evidence="2" type="ORF">PTEBUR_R15364</name>
</gene>
<organism evidence="2 3">
    <name type="scientific">Pterocles burchelli</name>
    <dbReference type="NCBI Taxonomy" id="2585816"/>
    <lineage>
        <taxon>Eukaryota</taxon>
        <taxon>Metazoa</taxon>
        <taxon>Chordata</taxon>
        <taxon>Craniata</taxon>
        <taxon>Vertebrata</taxon>
        <taxon>Euteleostomi</taxon>
        <taxon>Archelosauria</taxon>
        <taxon>Archosauria</taxon>
        <taxon>Dinosauria</taxon>
        <taxon>Saurischia</taxon>
        <taxon>Theropoda</taxon>
        <taxon>Coelurosauria</taxon>
        <taxon>Aves</taxon>
        <taxon>Neognathae</taxon>
        <taxon>Neoaves</taxon>
        <taxon>Columbimorphae</taxon>
        <taxon>Pterocliformes</taxon>
        <taxon>Pteroclidae</taxon>
        <taxon>Pterocles</taxon>
    </lineage>
</organism>
<feature type="compositionally biased region" description="Low complexity" evidence="1">
    <location>
        <begin position="1"/>
        <end position="14"/>
    </location>
</feature>
<proteinExistence type="predicted"/>
<dbReference type="AlphaFoldDB" id="A0A7K5Z783"/>
<protein>
    <submittedName>
        <fullName evidence="2">TBRG1 regulator</fullName>
    </submittedName>
</protein>